<dbReference type="SUPFAM" id="SSF47413">
    <property type="entry name" value="lambda repressor-like DNA-binding domains"/>
    <property type="match status" value="1"/>
</dbReference>
<dbReference type="SMART" id="SM00530">
    <property type="entry name" value="HTH_XRE"/>
    <property type="match status" value="1"/>
</dbReference>
<dbReference type="InterPro" id="IPR010982">
    <property type="entry name" value="Lambda_DNA-bd_dom_sf"/>
</dbReference>
<dbReference type="GO" id="GO:0003700">
    <property type="term" value="F:DNA-binding transcription factor activity"/>
    <property type="evidence" value="ECO:0007669"/>
    <property type="project" value="TreeGrafter"/>
</dbReference>
<proteinExistence type="predicted"/>
<dbReference type="InterPro" id="IPR050807">
    <property type="entry name" value="TransReg_Diox_bact_type"/>
</dbReference>
<gene>
    <name evidence="3" type="ORF">LUCI_3687</name>
</gene>
<organism evidence="3 4">
    <name type="scientific">Lucifera butyrica</name>
    <dbReference type="NCBI Taxonomy" id="1351585"/>
    <lineage>
        <taxon>Bacteria</taxon>
        <taxon>Bacillati</taxon>
        <taxon>Bacillota</taxon>
        <taxon>Negativicutes</taxon>
        <taxon>Veillonellales</taxon>
        <taxon>Veillonellaceae</taxon>
        <taxon>Lucifera</taxon>
    </lineage>
</organism>
<accession>A0A498RBR8</accession>
<dbReference type="PROSITE" id="PS50943">
    <property type="entry name" value="HTH_CROC1"/>
    <property type="match status" value="1"/>
</dbReference>
<feature type="domain" description="HTH cro/C1-type" evidence="2">
    <location>
        <begin position="5"/>
        <end position="59"/>
    </location>
</feature>
<dbReference type="EMBL" id="UPPP01000090">
    <property type="protein sequence ID" value="VBB08415.1"/>
    <property type="molecule type" value="Genomic_DNA"/>
</dbReference>
<dbReference type="Pfam" id="PF01381">
    <property type="entry name" value="HTH_3"/>
    <property type="match status" value="1"/>
</dbReference>
<dbReference type="OrthoDB" id="2224162at2"/>
<evidence type="ECO:0000313" key="3">
    <source>
        <dbReference type="EMBL" id="VBB08415.1"/>
    </source>
</evidence>
<dbReference type="GO" id="GO:0005829">
    <property type="term" value="C:cytosol"/>
    <property type="evidence" value="ECO:0007669"/>
    <property type="project" value="TreeGrafter"/>
</dbReference>
<dbReference type="PANTHER" id="PTHR46797:SF1">
    <property type="entry name" value="METHYLPHOSPHONATE SYNTHASE"/>
    <property type="match status" value="1"/>
</dbReference>
<evidence type="ECO:0000256" key="1">
    <source>
        <dbReference type="ARBA" id="ARBA00023125"/>
    </source>
</evidence>
<evidence type="ECO:0000313" key="4">
    <source>
        <dbReference type="Proteomes" id="UP000277811"/>
    </source>
</evidence>
<dbReference type="AlphaFoldDB" id="A0A498RBR8"/>
<protein>
    <recommendedName>
        <fullName evidence="2">HTH cro/C1-type domain-containing protein</fullName>
    </recommendedName>
</protein>
<reference evidence="3 4" key="1">
    <citation type="submission" date="2018-06" db="EMBL/GenBank/DDBJ databases">
        <authorList>
            <person name="Strepis N."/>
        </authorList>
    </citation>
    <scope>NUCLEOTIDE SEQUENCE [LARGE SCALE GENOMIC DNA]</scope>
    <source>
        <strain evidence="3">LUCI</strain>
    </source>
</reference>
<name>A0A498RBR8_9FIRM</name>
<evidence type="ECO:0000259" key="2">
    <source>
        <dbReference type="PROSITE" id="PS50943"/>
    </source>
</evidence>
<dbReference type="Proteomes" id="UP000277811">
    <property type="component" value="Unassembled WGS sequence"/>
</dbReference>
<dbReference type="Gene3D" id="1.10.260.40">
    <property type="entry name" value="lambda repressor-like DNA-binding domains"/>
    <property type="match status" value="1"/>
</dbReference>
<dbReference type="InterPro" id="IPR001387">
    <property type="entry name" value="Cro/C1-type_HTH"/>
</dbReference>
<dbReference type="PANTHER" id="PTHR46797">
    <property type="entry name" value="HTH-TYPE TRANSCRIPTIONAL REGULATOR"/>
    <property type="match status" value="1"/>
</dbReference>
<dbReference type="GO" id="GO:0003677">
    <property type="term" value="F:DNA binding"/>
    <property type="evidence" value="ECO:0007669"/>
    <property type="project" value="UniProtKB-KW"/>
</dbReference>
<keyword evidence="4" id="KW-1185">Reference proteome</keyword>
<keyword evidence="1" id="KW-0238">DNA-binding</keyword>
<sequence>MTLRIKELRQAKDLSQRELAELAGVPKSTLGEIELYLRLPRPEYLKRIARVLGVSINDLWK</sequence>
<dbReference type="CDD" id="cd00093">
    <property type="entry name" value="HTH_XRE"/>
    <property type="match status" value="1"/>
</dbReference>
<dbReference type="RefSeq" id="WP_122629285.1">
    <property type="nucleotide sequence ID" value="NZ_UPPP01000090.1"/>
</dbReference>